<dbReference type="PANTHER" id="PTHR44757:SF2">
    <property type="entry name" value="BIOFILM ARCHITECTURE MAINTENANCE PROTEIN MBAA"/>
    <property type="match status" value="1"/>
</dbReference>
<dbReference type="SMART" id="SM00091">
    <property type="entry name" value="PAS"/>
    <property type="match status" value="2"/>
</dbReference>
<dbReference type="InterPro" id="IPR000014">
    <property type="entry name" value="PAS"/>
</dbReference>
<dbReference type="Gene3D" id="3.30.565.10">
    <property type="entry name" value="Histidine kinase-like ATPase, C-terminal domain"/>
    <property type="match status" value="1"/>
</dbReference>
<feature type="compositionally biased region" description="Low complexity" evidence="2">
    <location>
        <begin position="906"/>
        <end position="923"/>
    </location>
</feature>
<feature type="domain" description="Response regulatory" evidence="3">
    <location>
        <begin position="1754"/>
        <end position="1871"/>
    </location>
</feature>
<dbReference type="Pfam" id="PF00989">
    <property type="entry name" value="PAS"/>
    <property type="match status" value="2"/>
</dbReference>
<dbReference type="InterPro" id="IPR013767">
    <property type="entry name" value="PAS_fold"/>
</dbReference>
<evidence type="ECO:0000259" key="3">
    <source>
        <dbReference type="PROSITE" id="PS50110"/>
    </source>
</evidence>
<keyword evidence="6" id="KW-1185">Reference proteome</keyword>
<feature type="compositionally biased region" description="Low complexity" evidence="2">
    <location>
        <begin position="1137"/>
        <end position="1152"/>
    </location>
</feature>
<dbReference type="Gene3D" id="3.30.450.20">
    <property type="entry name" value="PAS domain"/>
    <property type="match status" value="2"/>
</dbReference>
<dbReference type="PROSITE" id="PS50112">
    <property type="entry name" value="PAS"/>
    <property type="match status" value="1"/>
</dbReference>
<name>A0ABW7UT61_9ACTN</name>
<feature type="compositionally biased region" description="Gly residues" evidence="2">
    <location>
        <begin position="595"/>
        <end position="630"/>
    </location>
</feature>
<feature type="compositionally biased region" description="Gly residues" evidence="2">
    <location>
        <begin position="1464"/>
        <end position="1478"/>
    </location>
</feature>
<feature type="compositionally biased region" description="Low complexity" evidence="2">
    <location>
        <begin position="555"/>
        <end position="570"/>
    </location>
</feature>
<feature type="region of interest" description="Disordered" evidence="2">
    <location>
        <begin position="483"/>
        <end position="1642"/>
    </location>
</feature>
<feature type="compositionally biased region" description="Gly residues" evidence="2">
    <location>
        <begin position="650"/>
        <end position="679"/>
    </location>
</feature>
<reference evidence="5 6" key="1">
    <citation type="submission" date="2024-10" db="EMBL/GenBank/DDBJ databases">
        <title>The Natural Products Discovery Center: Release of the First 8490 Sequenced Strains for Exploring Actinobacteria Biosynthetic Diversity.</title>
        <authorList>
            <person name="Kalkreuter E."/>
            <person name="Kautsar S.A."/>
            <person name="Yang D."/>
            <person name="Bader C.D."/>
            <person name="Teijaro C.N."/>
            <person name="Fluegel L."/>
            <person name="Davis C.M."/>
            <person name="Simpson J.R."/>
            <person name="Lauterbach L."/>
            <person name="Steele A.D."/>
            <person name="Gui C."/>
            <person name="Meng S."/>
            <person name="Li G."/>
            <person name="Viehrig K."/>
            <person name="Ye F."/>
            <person name="Su P."/>
            <person name="Kiefer A.F."/>
            <person name="Nichols A."/>
            <person name="Cepeda A.J."/>
            <person name="Yan W."/>
            <person name="Fan B."/>
            <person name="Jiang Y."/>
            <person name="Adhikari A."/>
            <person name="Zheng C.-J."/>
            <person name="Schuster L."/>
            <person name="Cowan T.M."/>
            <person name="Smanski M.J."/>
            <person name="Chevrette M.G."/>
            <person name="De Carvalho L.P.S."/>
            <person name="Shen B."/>
        </authorList>
    </citation>
    <scope>NUCLEOTIDE SEQUENCE [LARGE SCALE GENOMIC DNA]</scope>
    <source>
        <strain evidence="5 6">NPDC020327</strain>
    </source>
</reference>
<dbReference type="RefSeq" id="WP_398718235.1">
    <property type="nucleotide sequence ID" value="NZ_JBIRWE010000003.1"/>
</dbReference>
<evidence type="ECO:0000313" key="5">
    <source>
        <dbReference type="EMBL" id="MFI1964544.1"/>
    </source>
</evidence>
<dbReference type="InterPro" id="IPR052155">
    <property type="entry name" value="Biofilm_reg_signaling"/>
</dbReference>
<feature type="compositionally biased region" description="Low complexity" evidence="2">
    <location>
        <begin position="1505"/>
        <end position="1522"/>
    </location>
</feature>
<feature type="compositionally biased region" description="Basic and acidic residues" evidence="2">
    <location>
        <begin position="1279"/>
        <end position="1303"/>
    </location>
</feature>
<dbReference type="CDD" id="cd00130">
    <property type="entry name" value="PAS"/>
    <property type="match status" value="1"/>
</dbReference>
<dbReference type="InterPro" id="IPR001789">
    <property type="entry name" value="Sig_transdc_resp-reg_receiver"/>
</dbReference>
<dbReference type="PROSITE" id="PS50110">
    <property type="entry name" value="RESPONSE_REGULATORY"/>
    <property type="match status" value="1"/>
</dbReference>
<dbReference type="PANTHER" id="PTHR44757">
    <property type="entry name" value="DIGUANYLATE CYCLASE DGCP"/>
    <property type="match status" value="1"/>
</dbReference>
<dbReference type="InterPro" id="IPR036890">
    <property type="entry name" value="HATPase_C_sf"/>
</dbReference>
<evidence type="ECO:0000259" key="4">
    <source>
        <dbReference type="PROSITE" id="PS50112"/>
    </source>
</evidence>
<feature type="compositionally biased region" description="Low complexity" evidence="2">
    <location>
        <begin position="1307"/>
        <end position="1354"/>
    </location>
</feature>
<feature type="compositionally biased region" description="Low complexity" evidence="2">
    <location>
        <begin position="1392"/>
        <end position="1409"/>
    </location>
</feature>
<proteinExistence type="predicted"/>
<dbReference type="InterPro" id="IPR011006">
    <property type="entry name" value="CheY-like_superfamily"/>
</dbReference>
<dbReference type="NCBIfam" id="TIGR00229">
    <property type="entry name" value="sensory_box"/>
    <property type="match status" value="2"/>
</dbReference>
<dbReference type="InterPro" id="IPR035965">
    <property type="entry name" value="PAS-like_dom_sf"/>
</dbReference>
<feature type="compositionally biased region" description="Low complexity" evidence="2">
    <location>
        <begin position="483"/>
        <end position="496"/>
    </location>
</feature>
<dbReference type="SUPFAM" id="SSF52172">
    <property type="entry name" value="CheY-like"/>
    <property type="match status" value="1"/>
</dbReference>
<sequence>MSSRPSRGAARLAAILDALPDALLLVNCNGTVVNANTIALETFETQGDALVGRGLLDLLPSFDSRRIPGSMRLPDDDQGRTKPTRMIARRTDGSEFPVEVTSANLEDARTPYADPSSQHYTGDELLMLVVRDLSGTVDTEAELARQQRQTEMILRAAAEGVVGVDTDGKVVLVNPSAAQILGYRASDLGGQELHPLVHHSRPDGSPLPYAESPLADTMRSGRKHRVRGQVLWAKDGRAVPVDLTTAPVRDGDQLVGAVMTFTDRRKHDALAARHAQLLAVLDESLRGPLEQLRTELATLASDDAGQLWPEANQVLHYLTAGYTRMTTLIDNVLGYQRLDAGREKLALAKVELDAVVAAGVEGAVELIGPGRAQFAVHAPPIEAEVDPERLATALAHLIADVAGVDATGNAPAGGGSGDSTIVVAAAQRGKTARIEVRGPYSGGDPVHEPVVRGIVQRHGGVLQTHEVPGGGASAYVLEVPLTAKSSPSSSRPTKPATDADRDNATTVMPVPKARRRGTPSGNGPMADAGGRTPGGHTGLHGPAGPPRDGAGTGGARAAAATTDAQDRTAGGHTGVHGPAGPNPSAAEGGPTDRAGAGGRTGGTGAHSRAGGGHVGVHGTAGGGFAGGGAGAHARADGQTDADMTGADGRTAGGHAGVHGAAGPGFPGGRTAGDGAGVHGAAGHPGDAHPGSGHPDTEGGTAGGYEGAAPAQAPGGRRRARRAAADGSTGAVDVRSSGQAVPGQEASATGGANRAPHDAADGAPTGAADAYAATDGGMPGGPNAAAGANGPTGPAGLAGPGGQVGPGGSGGSGGGANSPNVPAPSGPAPDAHPHGLRALPALPAAQSHPAEARHGAPAEADPYASESGAPQGPHDPESTPAPRPTGRRRGRPSPAENQPVPPGGIPQPGTAEGPQAGGQPATGGRPTGRRARHGAIEQHQQAEPQAHGTLATASERPENGEEQGEFSSPKGAHAASANGVYVAGANGSGISVPHQGSGPEPHYAPTEPTGRRARHGARPADAHDAEGRADAAQATPGALPALPGTASTDVAVPEGRGGHGANGQAQPQGLAPVQPNAALPSQLRPAGHPSAGVNGAGPAPVPHQADAPAEPTGRRARRAPAHAPENPAGHAQSGQSSDAPALALPPAAGDAAPRGNGTAADGSYDDPASAPRRQAQAYGPNGADPGALPANGTPADGGATAASYDPQAAEPQPPYGPDGAETGHPRRGVTQPAGRRARRALAAGGERNAPPAEADRSAGDEANRPAGDERRPFALPPAAADRRPAPEADRPEWGPDSGRPDLAHQDVPAHLPAGADQAAAPGETAPATAAVPPQQPAEANPATQGTPQSGPTADPAGPPYPAPTGRRRARRASEGPQPSGPAHQVPQPTAGVPLPEATPPAGTALPGATLSQGTPLPGAMPDPEPRSGPGRQPQLRSQEREQAQDHQDQSRPSQGQDQDHPGQDQGQGHGQGQGQGEGGHPAYAQRPAQPLPAETRPKPQPPTPAPTSAQARPAAAAEPQSRAISVRTLGQGVPYGQPPAADQRTLGGGSTASGRRRKLAAPPQEGEQRTRPGSQEPTARPRHPQQPQPPRLLETHGGRAYAIGAPDEGAEGPEPLDGPNGAIDVTDSQAAPPKDDELPPEPLDNPRRLLVWPAPDASTQQALSDRGYRPVIVHSREEVDAQIAAFPAALFVDPLTGPITRTALQSLRTAAVAAEVPVLVTAGLGQATREAAYGADPAVLLKALAPRDGDQHPPRVLLIEAHDAIAGALSATLERRGMQVARAASDADAVALAAQMRPNLVVMDLTQVRRRRAGIVDWLRANGLLNRTPLVVYTSADIDPTELPRLASGETVLFLAERSTSTEVQTRIVDLLTKIGAN</sequence>
<dbReference type="CDD" id="cd00156">
    <property type="entry name" value="REC"/>
    <property type="match status" value="1"/>
</dbReference>
<dbReference type="Proteomes" id="UP001611548">
    <property type="component" value="Unassembled WGS sequence"/>
</dbReference>
<dbReference type="EMBL" id="JBIRWE010000003">
    <property type="protein sequence ID" value="MFI1964544.1"/>
    <property type="molecule type" value="Genomic_DNA"/>
</dbReference>
<evidence type="ECO:0000313" key="6">
    <source>
        <dbReference type="Proteomes" id="UP001611548"/>
    </source>
</evidence>
<accession>A0ABW7UT61</accession>
<gene>
    <name evidence="5" type="ORF">ACH429_10525</name>
</gene>
<organism evidence="5 6">
    <name type="scientific">Streptomyces pathocidini</name>
    <dbReference type="NCBI Taxonomy" id="1650571"/>
    <lineage>
        <taxon>Bacteria</taxon>
        <taxon>Bacillati</taxon>
        <taxon>Actinomycetota</taxon>
        <taxon>Actinomycetes</taxon>
        <taxon>Kitasatosporales</taxon>
        <taxon>Streptomycetaceae</taxon>
        <taxon>Streptomyces</taxon>
    </lineage>
</organism>
<comment type="caution">
    <text evidence="5">The sequence shown here is derived from an EMBL/GenBank/DDBJ whole genome shotgun (WGS) entry which is preliminary data.</text>
</comment>
<dbReference type="SUPFAM" id="SSF55874">
    <property type="entry name" value="ATPase domain of HSP90 chaperone/DNA topoisomerase II/histidine kinase"/>
    <property type="match status" value="1"/>
</dbReference>
<feature type="compositionally biased region" description="Low complexity" evidence="2">
    <location>
        <begin position="680"/>
        <end position="693"/>
    </location>
</feature>
<feature type="compositionally biased region" description="Low complexity" evidence="2">
    <location>
        <begin position="760"/>
        <end position="794"/>
    </location>
</feature>
<feature type="compositionally biased region" description="Basic and acidic residues" evidence="2">
    <location>
        <begin position="1436"/>
        <end position="1448"/>
    </location>
</feature>
<feature type="compositionally biased region" description="Gly residues" evidence="2">
    <location>
        <begin position="795"/>
        <end position="815"/>
    </location>
</feature>
<dbReference type="Gene3D" id="3.40.50.2300">
    <property type="match status" value="1"/>
</dbReference>
<keyword evidence="1" id="KW-0597">Phosphoprotein</keyword>
<dbReference type="SUPFAM" id="SSF55785">
    <property type="entry name" value="PYP-like sensor domain (PAS domain)"/>
    <property type="match status" value="2"/>
</dbReference>
<feature type="compositionally biased region" description="Basic and acidic residues" evidence="2">
    <location>
        <begin position="1252"/>
        <end position="1271"/>
    </location>
</feature>
<evidence type="ECO:0000256" key="2">
    <source>
        <dbReference type="SAM" id="MobiDB-lite"/>
    </source>
</evidence>
<feature type="domain" description="PAS" evidence="4">
    <location>
        <begin position="146"/>
        <end position="198"/>
    </location>
</feature>
<evidence type="ECO:0000256" key="1">
    <source>
        <dbReference type="PROSITE-ProRule" id="PRU00169"/>
    </source>
</evidence>
<feature type="modified residue" description="4-aspartylphosphate" evidence="1">
    <location>
        <position position="1803"/>
    </location>
</feature>
<feature type="compositionally biased region" description="Basic and acidic residues" evidence="2">
    <location>
        <begin position="1017"/>
        <end position="1028"/>
    </location>
</feature>
<protein>
    <submittedName>
        <fullName evidence="5">PAS domain-containing protein</fullName>
    </submittedName>
</protein>